<dbReference type="CDD" id="cd03375">
    <property type="entry name" value="TPP_OGFOR"/>
    <property type="match status" value="1"/>
</dbReference>
<protein>
    <submittedName>
        <fullName evidence="3">2-oxoglutarate ferredoxin oxidoreductase subunit beta</fullName>
        <ecNumber evidence="3">1.2.7.3</ecNumber>
    </submittedName>
</protein>
<dbReference type="Proteomes" id="UP000595564">
    <property type="component" value="Chromosome"/>
</dbReference>
<dbReference type="EMBL" id="AP017470">
    <property type="protein sequence ID" value="BBB31876.1"/>
    <property type="molecule type" value="Genomic_DNA"/>
</dbReference>
<sequence length="273" mass="30253">MAGYINYEYYLRQDYRNLQWCPGCGDGAILQAFLRAVHELEISKDDVAVVSGIGCSGRISGYIDFNTMHTTHGRPVAFATGIKLAAPDKYVVVFGGDGDQTAIGGNHFIHACRRNIDLTIIVINNNVYGMTGGQYSPTTPNGFKTQTTPYGNYDNQFDIVKLATGAGATYVARETVLKPVILTKYIKKALQHKGCSVVEVISNCHINLGRRNKMKSPHALLDWIKEHTVPMSKAKKMSEEELVGKVVTGEFVEIDKPEFTEQYYKLCESLKGE</sequence>
<proteinExistence type="predicted"/>
<organism evidence="3 4">
    <name type="scientific">Thermotomaculum hydrothermale</name>
    <dbReference type="NCBI Taxonomy" id="981385"/>
    <lineage>
        <taxon>Bacteria</taxon>
        <taxon>Pseudomonadati</taxon>
        <taxon>Acidobacteriota</taxon>
        <taxon>Holophagae</taxon>
        <taxon>Thermotomaculales</taxon>
        <taxon>Thermotomaculaceae</taxon>
        <taxon>Thermotomaculum</taxon>
    </lineage>
</organism>
<feature type="domain" description="Thiamine pyrophosphate enzyme TPP-binding" evidence="2">
    <location>
        <begin position="53"/>
        <end position="200"/>
    </location>
</feature>
<dbReference type="InterPro" id="IPR051457">
    <property type="entry name" value="2-oxoacid:Fd_oxidoreductase"/>
</dbReference>
<dbReference type="SUPFAM" id="SSF52518">
    <property type="entry name" value="Thiamin diphosphate-binding fold (THDP-binding)"/>
    <property type="match status" value="1"/>
</dbReference>
<dbReference type="GO" id="GO:0044281">
    <property type="term" value="P:small molecule metabolic process"/>
    <property type="evidence" value="ECO:0007669"/>
    <property type="project" value="UniProtKB-ARBA"/>
</dbReference>
<gene>
    <name evidence="3" type="ORF">TTHT_0252</name>
</gene>
<evidence type="ECO:0000259" key="2">
    <source>
        <dbReference type="Pfam" id="PF02775"/>
    </source>
</evidence>
<dbReference type="EC" id="1.2.7.3" evidence="3"/>
<dbReference type="AlphaFoldDB" id="A0A7R6SXV0"/>
<dbReference type="PANTHER" id="PTHR48084:SF1">
    <property type="entry name" value="2-OXOGLUTARATE SYNTHASE SUBUNIT KORB"/>
    <property type="match status" value="1"/>
</dbReference>
<keyword evidence="1 3" id="KW-0560">Oxidoreductase</keyword>
<accession>A0A7R6SXV0</accession>
<dbReference type="RefSeq" id="WP_201328210.1">
    <property type="nucleotide sequence ID" value="NZ_AP017470.1"/>
</dbReference>
<dbReference type="Pfam" id="PF02775">
    <property type="entry name" value="TPP_enzyme_C"/>
    <property type="match status" value="1"/>
</dbReference>
<reference evidence="3 4" key="1">
    <citation type="journal article" date="2012" name="Extremophiles">
        <title>Thermotomaculum hydrothermale gen. nov., sp. nov., a novel heterotrophic thermophile within the phylum Acidobacteria from a deep-sea hydrothermal vent chimney in the Southern Okinawa Trough.</title>
        <authorList>
            <person name="Izumi H."/>
            <person name="Nunoura T."/>
            <person name="Miyazaki M."/>
            <person name="Mino S."/>
            <person name="Toki T."/>
            <person name="Takai K."/>
            <person name="Sako Y."/>
            <person name="Sawabe T."/>
            <person name="Nakagawa S."/>
        </authorList>
    </citation>
    <scope>NUCLEOTIDE SEQUENCE [LARGE SCALE GENOMIC DNA]</scope>
    <source>
        <strain evidence="3 4">AC55</strain>
    </source>
</reference>
<dbReference type="GO" id="GO:0030976">
    <property type="term" value="F:thiamine pyrophosphate binding"/>
    <property type="evidence" value="ECO:0007669"/>
    <property type="project" value="InterPro"/>
</dbReference>
<dbReference type="Gene3D" id="3.40.50.970">
    <property type="match status" value="1"/>
</dbReference>
<dbReference type="KEGG" id="thyd:TTHT_0252"/>
<dbReference type="InterPro" id="IPR029061">
    <property type="entry name" value="THDP-binding"/>
</dbReference>
<dbReference type="GO" id="GO:0045333">
    <property type="term" value="P:cellular respiration"/>
    <property type="evidence" value="ECO:0007669"/>
    <property type="project" value="UniProtKB-ARBA"/>
</dbReference>
<keyword evidence="4" id="KW-1185">Reference proteome</keyword>
<name>A0A7R6SXV0_9BACT</name>
<dbReference type="GO" id="GO:0047553">
    <property type="term" value="F:2-oxoglutarate synthase activity"/>
    <property type="evidence" value="ECO:0007669"/>
    <property type="project" value="UniProtKB-EC"/>
</dbReference>
<dbReference type="InterPro" id="IPR011766">
    <property type="entry name" value="TPP_enzyme_TPP-bd"/>
</dbReference>
<evidence type="ECO:0000313" key="4">
    <source>
        <dbReference type="Proteomes" id="UP000595564"/>
    </source>
</evidence>
<evidence type="ECO:0000313" key="3">
    <source>
        <dbReference type="EMBL" id="BBB31876.1"/>
    </source>
</evidence>
<dbReference type="PANTHER" id="PTHR48084">
    <property type="entry name" value="2-OXOGLUTARATE OXIDOREDUCTASE SUBUNIT KORB-RELATED"/>
    <property type="match status" value="1"/>
</dbReference>
<evidence type="ECO:0000256" key="1">
    <source>
        <dbReference type="ARBA" id="ARBA00023002"/>
    </source>
</evidence>